<dbReference type="AlphaFoldDB" id="A0A8J4UAG6"/>
<dbReference type="EMBL" id="QNUK01000059">
    <property type="protein sequence ID" value="KAF5904303.1"/>
    <property type="molecule type" value="Genomic_DNA"/>
</dbReference>
<keyword evidence="2" id="KW-1185">Reference proteome</keyword>
<gene>
    <name evidence="1" type="ORF">DAT39_005937</name>
</gene>
<protein>
    <submittedName>
        <fullName evidence="1">Uncharacterized protein</fullName>
    </submittedName>
</protein>
<dbReference type="Proteomes" id="UP000727407">
    <property type="component" value="Unassembled WGS sequence"/>
</dbReference>
<evidence type="ECO:0000313" key="2">
    <source>
        <dbReference type="Proteomes" id="UP000727407"/>
    </source>
</evidence>
<name>A0A8J4UAG6_CLAMG</name>
<feature type="non-terminal residue" evidence="1">
    <location>
        <position position="1"/>
    </location>
</feature>
<accession>A0A8J4UAG6</accession>
<evidence type="ECO:0000313" key="1">
    <source>
        <dbReference type="EMBL" id="KAF5904303.1"/>
    </source>
</evidence>
<proteinExistence type="predicted"/>
<comment type="caution">
    <text evidence="1">The sequence shown here is derived from an EMBL/GenBank/DDBJ whole genome shotgun (WGS) entry which is preliminary data.</text>
</comment>
<sequence length="62" mass="6810">DGTGLDFYLEELDVKMESLVCYLNALTDLESNGLSSQPIVEPTCLVAPINWGIGQKILLLQQ</sequence>
<feature type="non-terminal residue" evidence="1">
    <location>
        <position position="62"/>
    </location>
</feature>
<organism evidence="1 2">
    <name type="scientific">Clarias magur</name>
    <name type="common">Asian catfish</name>
    <name type="synonym">Macropteronotus magur</name>
    <dbReference type="NCBI Taxonomy" id="1594786"/>
    <lineage>
        <taxon>Eukaryota</taxon>
        <taxon>Metazoa</taxon>
        <taxon>Chordata</taxon>
        <taxon>Craniata</taxon>
        <taxon>Vertebrata</taxon>
        <taxon>Euteleostomi</taxon>
        <taxon>Actinopterygii</taxon>
        <taxon>Neopterygii</taxon>
        <taxon>Teleostei</taxon>
        <taxon>Ostariophysi</taxon>
        <taxon>Siluriformes</taxon>
        <taxon>Clariidae</taxon>
        <taxon>Clarias</taxon>
    </lineage>
</organism>
<reference evidence="1" key="1">
    <citation type="submission" date="2020-07" db="EMBL/GenBank/DDBJ databases">
        <title>Clarias magur genome sequencing, assembly and annotation.</title>
        <authorList>
            <person name="Kushwaha B."/>
            <person name="Kumar R."/>
            <person name="Das P."/>
            <person name="Joshi C.G."/>
            <person name="Kumar D."/>
            <person name="Nagpure N.S."/>
            <person name="Pandey M."/>
            <person name="Agarwal S."/>
            <person name="Srivastava S."/>
            <person name="Singh M."/>
            <person name="Sahoo L."/>
            <person name="Jayasankar P."/>
            <person name="Meher P.K."/>
            <person name="Koringa P.G."/>
            <person name="Iquebal M.A."/>
            <person name="Das S.P."/>
            <person name="Bit A."/>
            <person name="Patnaik S."/>
            <person name="Patel N."/>
            <person name="Shah T.M."/>
            <person name="Hinsu A."/>
            <person name="Jena J.K."/>
        </authorList>
    </citation>
    <scope>NUCLEOTIDE SEQUENCE</scope>
    <source>
        <strain evidence="1">CIFAMagur01</strain>
        <tissue evidence="1">Testis</tissue>
    </source>
</reference>